<dbReference type="VEuPathDB" id="FungiDB:PV08_06379"/>
<gene>
    <name evidence="1" type="ORF">PV08_06379</name>
</gene>
<dbReference type="RefSeq" id="XP_016236544.1">
    <property type="nucleotide sequence ID" value="XM_016380717.1"/>
</dbReference>
<proteinExistence type="predicted"/>
<dbReference type="STRING" id="91928.A0A0D2BBE2"/>
<name>A0A0D2BBE2_9EURO</name>
<keyword evidence="2" id="KW-1185">Reference proteome</keyword>
<protein>
    <submittedName>
        <fullName evidence="1">Uncharacterized protein</fullName>
    </submittedName>
</protein>
<organism evidence="1 2">
    <name type="scientific">Exophiala spinifera</name>
    <dbReference type="NCBI Taxonomy" id="91928"/>
    <lineage>
        <taxon>Eukaryota</taxon>
        <taxon>Fungi</taxon>
        <taxon>Dikarya</taxon>
        <taxon>Ascomycota</taxon>
        <taxon>Pezizomycotina</taxon>
        <taxon>Eurotiomycetes</taxon>
        <taxon>Chaetothyriomycetidae</taxon>
        <taxon>Chaetothyriales</taxon>
        <taxon>Herpotrichiellaceae</taxon>
        <taxon>Exophiala</taxon>
    </lineage>
</organism>
<evidence type="ECO:0000313" key="1">
    <source>
        <dbReference type="EMBL" id="KIW16328.1"/>
    </source>
</evidence>
<dbReference type="GeneID" id="27333462"/>
<dbReference type="Gene3D" id="3.40.1090.10">
    <property type="entry name" value="Cytosolic phospholipase A2 catalytic domain"/>
    <property type="match status" value="1"/>
</dbReference>
<reference evidence="1 2" key="1">
    <citation type="submission" date="2015-01" db="EMBL/GenBank/DDBJ databases">
        <title>The Genome Sequence of Exophiala spinifera CBS89968.</title>
        <authorList>
            <consortium name="The Broad Institute Genomics Platform"/>
            <person name="Cuomo C."/>
            <person name="de Hoog S."/>
            <person name="Gorbushina A."/>
            <person name="Stielow B."/>
            <person name="Teixiera M."/>
            <person name="Abouelleil A."/>
            <person name="Chapman S.B."/>
            <person name="Priest M."/>
            <person name="Young S.K."/>
            <person name="Wortman J."/>
            <person name="Nusbaum C."/>
            <person name="Birren B."/>
        </authorList>
    </citation>
    <scope>NUCLEOTIDE SEQUENCE [LARGE SCALE GENOMIC DNA]</scope>
    <source>
        <strain evidence="1 2">CBS 89968</strain>
    </source>
</reference>
<sequence length="157" mass="17101">MEGKIQGRFDSKKPEKAVKEVVRKRKLPEDTLHRSTGDGACQVWVRTRVVEGGHTDIGRYVCATSKETSKTVCLTSYKTPRGNDDLLNSTTISEACRAMSAASSFFDLTAIGRYGEESVYVVHPVRLVKPIATSMITTKPTPLISRAQQGVAALAQG</sequence>
<evidence type="ECO:0000313" key="2">
    <source>
        <dbReference type="Proteomes" id="UP000053328"/>
    </source>
</evidence>
<dbReference type="OrthoDB" id="6612291at2759"/>
<dbReference type="AlphaFoldDB" id="A0A0D2BBE2"/>
<dbReference type="Proteomes" id="UP000053328">
    <property type="component" value="Unassembled WGS sequence"/>
</dbReference>
<dbReference type="EMBL" id="KN847495">
    <property type="protein sequence ID" value="KIW16328.1"/>
    <property type="molecule type" value="Genomic_DNA"/>
</dbReference>
<dbReference type="HOGENOM" id="CLU_1677904_0_0_1"/>
<accession>A0A0D2BBE2</accession>